<dbReference type="NCBIfam" id="TIGR00431">
    <property type="entry name" value="TruB"/>
    <property type="match status" value="1"/>
</dbReference>
<gene>
    <name evidence="5" type="primary">truB</name>
    <name evidence="8" type="ORF">SAMN04488096_1118</name>
</gene>
<dbReference type="Pfam" id="PF01509">
    <property type="entry name" value="TruB_N"/>
    <property type="match status" value="1"/>
</dbReference>
<evidence type="ECO:0000256" key="4">
    <source>
        <dbReference type="ARBA" id="ARBA00023235"/>
    </source>
</evidence>
<dbReference type="STRING" id="579105.SAMN04488096_1118"/>
<reference evidence="8 9" key="1">
    <citation type="submission" date="2016-11" db="EMBL/GenBank/DDBJ databases">
        <authorList>
            <person name="Jaros S."/>
            <person name="Januszkiewicz K."/>
            <person name="Wedrychowicz H."/>
        </authorList>
    </citation>
    <scope>NUCLEOTIDE SEQUENCE [LARGE SCALE GENOMIC DNA]</scope>
    <source>
        <strain evidence="8 9">DSM 21425</strain>
    </source>
</reference>
<evidence type="ECO:0000259" key="6">
    <source>
        <dbReference type="Pfam" id="PF01509"/>
    </source>
</evidence>
<dbReference type="EMBL" id="FQYY01000011">
    <property type="protein sequence ID" value="SHJ20893.1"/>
    <property type="molecule type" value="Genomic_DNA"/>
</dbReference>
<feature type="domain" description="tRNA pseudouridylate synthase B C-terminal" evidence="7">
    <location>
        <begin position="188"/>
        <end position="226"/>
    </location>
</feature>
<comment type="catalytic activity">
    <reaction evidence="1 5">
        <text>uridine(55) in tRNA = pseudouridine(55) in tRNA</text>
        <dbReference type="Rhea" id="RHEA:42532"/>
        <dbReference type="Rhea" id="RHEA-COMP:10101"/>
        <dbReference type="Rhea" id="RHEA-COMP:10102"/>
        <dbReference type="ChEBI" id="CHEBI:65314"/>
        <dbReference type="ChEBI" id="CHEBI:65315"/>
        <dbReference type="EC" id="5.4.99.25"/>
    </reaction>
</comment>
<dbReference type="GO" id="GO:0160148">
    <property type="term" value="F:tRNA pseudouridine(55) synthase activity"/>
    <property type="evidence" value="ECO:0007669"/>
    <property type="project" value="UniProtKB-EC"/>
</dbReference>
<dbReference type="HAMAP" id="MF_01080">
    <property type="entry name" value="TruB_bact"/>
    <property type="match status" value="1"/>
</dbReference>
<evidence type="ECO:0000313" key="8">
    <source>
        <dbReference type="EMBL" id="SHJ20893.1"/>
    </source>
</evidence>
<evidence type="ECO:0000256" key="5">
    <source>
        <dbReference type="HAMAP-Rule" id="MF_01080"/>
    </source>
</evidence>
<feature type="active site" description="Nucleophile" evidence="5">
    <location>
        <position position="54"/>
    </location>
</feature>
<dbReference type="Gene3D" id="3.30.2350.10">
    <property type="entry name" value="Pseudouridine synthase"/>
    <property type="match status" value="1"/>
</dbReference>
<dbReference type="RefSeq" id="WP_073153500.1">
    <property type="nucleotide sequence ID" value="NZ_FQYY01000011.1"/>
</dbReference>
<dbReference type="Pfam" id="PF16198">
    <property type="entry name" value="TruB_C_2"/>
    <property type="match status" value="1"/>
</dbReference>
<dbReference type="Proteomes" id="UP000184225">
    <property type="component" value="Unassembled WGS sequence"/>
</dbReference>
<dbReference type="GO" id="GO:0003723">
    <property type="term" value="F:RNA binding"/>
    <property type="evidence" value="ECO:0007669"/>
    <property type="project" value="InterPro"/>
</dbReference>
<keyword evidence="4 5" id="KW-0413">Isomerase</keyword>
<dbReference type="SUPFAM" id="SSF55120">
    <property type="entry name" value="Pseudouridine synthase"/>
    <property type="match status" value="1"/>
</dbReference>
<dbReference type="PANTHER" id="PTHR13767:SF2">
    <property type="entry name" value="PSEUDOURIDYLATE SYNTHASE TRUB1"/>
    <property type="match status" value="1"/>
</dbReference>
<dbReference type="AlphaFoldDB" id="A0A1M6HFI7"/>
<organism evidence="8 9">
    <name type="scientific">Mesonia phycicola</name>
    <dbReference type="NCBI Taxonomy" id="579105"/>
    <lineage>
        <taxon>Bacteria</taxon>
        <taxon>Pseudomonadati</taxon>
        <taxon>Bacteroidota</taxon>
        <taxon>Flavobacteriia</taxon>
        <taxon>Flavobacteriales</taxon>
        <taxon>Flavobacteriaceae</taxon>
        <taxon>Mesonia</taxon>
    </lineage>
</organism>
<dbReference type="GO" id="GO:0031119">
    <property type="term" value="P:tRNA pseudouridine synthesis"/>
    <property type="evidence" value="ECO:0007669"/>
    <property type="project" value="UniProtKB-UniRule"/>
</dbReference>
<dbReference type="InterPro" id="IPR032819">
    <property type="entry name" value="TruB_C"/>
</dbReference>
<keyword evidence="3 5" id="KW-0819">tRNA processing</keyword>
<name>A0A1M6HFI7_9FLAO</name>
<comment type="similarity">
    <text evidence="2 5">Belongs to the pseudouridine synthase TruB family. Type 1 subfamily.</text>
</comment>
<dbReference type="OrthoDB" id="9802309at2"/>
<dbReference type="InterPro" id="IPR020103">
    <property type="entry name" value="PsdUridine_synth_cat_dom_sf"/>
</dbReference>
<evidence type="ECO:0000313" key="9">
    <source>
        <dbReference type="Proteomes" id="UP000184225"/>
    </source>
</evidence>
<dbReference type="PANTHER" id="PTHR13767">
    <property type="entry name" value="TRNA-PSEUDOURIDINE SYNTHASE"/>
    <property type="match status" value="1"/>
</dbReference>
<evidence type="ECO:0000256" key="1">
    <source>
        <dbReference type="ARBA" id="ARBA00000385"/>
    </source>
</evidence>
<protein>
    <recommendedName>
        <fullName evidence="5">tRNA pseudouridine synthase B</fullName>
        <ecNumber evidence="5">5.4.99.25</ecNumber>
    </recommendedName>
    <alternativeName>
        <fullName evidence="5">tRNA pseudouridine(55) synthase</fullName>
        <shortName evidence="5">Psi55 synthase</shortName>
    </alternativeName>
    <alternativeName>
        <fullName evidence="5">tRNA pseudouridylate synthase</fullName>
    </alternativeName>
    <alternativeName>
        <fullName evidence="5">tRNA-uridine isomerase</fullName>
    </alternativeName>
</protein>
<evidence type="ECO:0000259" key="7">
    <source>
        <dbReference type="Pfam" id="PF16198"/>
    </source>
</evidence>
<dbReference type="InterPro" id="IPR002501">
    <property type="entry name" value="PsdUridine_synth_N"/>
</dbReference>
<feature type="domain" description="Pseudouridine synthase II N-terminal" evidence="6">
    <location>
        <begin position="43"/>
        <end position="187"/>
    </location>
</feature>
<dbReference type="CDD" id="cd02573">
    <property type="entry name" value="PseudoU_synth_EcTruB"/>
    <property type="match status" value="1"/>
</dbReference>
<sequence length="239" mass="26806">MTSFTAEDFKNGQVLLFDKPLNWTSFQLVNKVRWLIRQNCGIKKIKVGHAGTLDPLATGLLIICTGKFTKNIQELQGQEKEYTGTISLGATTPSYDLESEIDQTYPTEHLSAEKLQQTTKQFIGDIEQYPPVFSALKKDGKRLYEYARNGEEVKIDPRTITISSFELTQINIPQVDFRVSCSKGTYIRSLAHDFGKAVESGAHLSALRRTRIGDFKIENALNLDSFIKTLPKPESGAII</sequence>
<comment type="function">
    <text evidence="5">Responsible for synthesis of pseudouridine from uracil-55 in the psi GC loop of transfer RNAs.</text>
</comment>
<accession>A0A1M6HFI7</accession>
<evidence type="ECO:0000256" key="3">
    <source>
        <dbReference type="ARBA" id="ARBA00022694"/>
    </source>
</evidence>
<keyword evidence="9" id="KW-1185">Reference proteome</keyword>
<dbReference type="GO" id="GO:1990481">
    <property type="term" value="P:mRNA pseudouridine synthesis"/>
    <property type="evidence" value="ECO:0007669"/>
    <property type="project" value="TreeGrafter"/>
</dbReference>
<proteinExistence type="inferred from homology"/>
<dbReference type="InterPro" id="IPR014780">
    <property type="entry name" value="tRNA_psdUridine_synth_TruB"/>
</dbReference>
<evidence type="ECO:0000256" key="2">
    <source>
        <dbReference type="ARBA" id="ARBA00005642"/>
    </source>
</evidence>
<dbReference type="EC" id="5.4.99.25" evidence="5"/>